<dbReference type="InterPro" id="IPR050268">
    <property type="entry name" value="NADH-dep_flavin_reductase"/>
</dbReference>
<dbReference type="SMART" id="SM00903">
    <property type="entry name" value="Flavin_Reduct"/>
    <property type="match status" value="1"/>
</dbReference>
<feature type="domain" description="Flavin reductase like" evidence="2">
    <location>
        <begin position="15"/>
        <end position="158"/>
    </location>
</feature>
<dbReference type="PANTHER" id="PTHR30466:SF1">
    <property type="entry name" value="FMN REDUCTASE (NADH) RUTF"/>
    <property type="match status" value="1"/>
</dbReference>
<accession>A0A1E5NXK7</accession>
<dbReference type="Pfam" id="PF01613">
    <property type="entry name" value="Flavin_Reduct"/>
    <property type="match status" value="1"/>
</dbReference>
<keyword evidence="1" id="KW-0560">Oxidoreductase</keyword>
<gene>
    <name evidence="3" type="ORF">AS594_40000</name>
</gene>
<dbReference type="PANTHER" id="PTHR30466">
    <property type="entry name" value="FLAVIN REDUCTASE"/>
    <property type="match status" value="1"/>
</dbReference>
<sequence length="162" mass="17260">MHGVTATPSELRAALACFPSGVTVVTTRDDRDRPRGFTASSFCSVSLDPPLVLVCLARTADSFPVFLHCGHFAVSVLRPWHEEVARRFASKSADKFGGGWAAHTLGGLPVVPDALCTLECAVYDRHEAGDHLILIGEVGIAAAGDGEPMVYYGRAFHRLAPA</sequence>
<evidence type="ECO:0000259" key="2">
    <source>
        <dbReference type="SMART" id="SM00903"/>
    </source>
</evidence>
<proteinExistence type="predicted"/>
<evidence type="ECO:0000313" key="4">
    <source>
        <dbReference type="Proteomes" id="UP000095759"/>
    </source>
</evidence>
<organism evidence="3 4">
    <name type="scientific">Streptomyces agglomeratus</name>
    <dbReference type="NCBI Taxonomy" id="285458"/>
    <lineage>
        <taxon>Bacteria</taxon>
        <taxon>Bacillati</taxon>
        <taxon>Actinomycetota</taxon>
        <taxon>Actinomycetes</taxon>
        <taxon>Kitasatosporales</taxon>
        <taxon>Streptomycetaceae</taxon>
        <taxon>Streptomyces</taxon>
    </lineage>
</organism>
<dbReference type="GO" id="GO:0010181">
    <property type="term" value="F:FMN binding"/>
    <property type="evidence" value="ECO:0007669"/>
    <property type="project" value="InterPro"/>
</dbReference>
<dbReference type="Proteomes" id="UP000095759">
    <property type="component" value="Unassembled WGS sequence"/>
</dbReference>
<evidence type="ECO:0000313" key="3">
    <source>
        <dbReference type="EMBL" id="OEJ20996.1"/>
    </source>
</evidence>
<name>A0A1E5NXK7_9ACTN</name>
<dbReference type="EMBL" id="MEHJ01000003">
    <property type="protein sequence ID" value="OEJ20996.1"/>
    <property type="molecule type" value="Genomic_DNA"/>
</dbReference>
<dbReference type="AlphaFoldDB" id="A0A1E5NXK7"/>
<keyword evidence="4" id="KW-1185">Reference proteome</keyword>
<dbReference type="Gene3D" id="2.30.110.10">
    <property type="entry name" value="Electron Transport, Fmn-binding Protein, Chain A"/>
    <property type="match status" value="1"/>
</dbReference>
<reference evidence="3 4" key="1">
    <citation type="submission" date="2016-08" db="EMBL/GenBank/DDBJ databases">
        <title>Complete genome sequence of Streptomyces agglomeratus strain 6-3-2, a novel anti-MRSA actinomycete isolated from Wuli of Tebit, China.</title>
        <authorList>
            <person name="Chen X."/>
        </authorList>
    </citation>
    <scope>NUCLEOTIDE SEQUENCE [LARGE SCALE GENOMIC DNA]</scope>
    <source>
        <strain evidence="3 4">6-3-2</strain>
    </source>
</reference>
<protein>
    <submittedName>
        <fullName evidence="3">Flavin reductase</fullName>
    </submittedName>
</protein>
<comment type="caution">
    <text evidence="3">The sequence shown here is derived from an EMBL/GenBank/DDBJ whole genome shotgun (WGS) entry which is preliminary data.</text>
</comment>
<dbReference type="InterPro" id="IPR002563">
    <property type="entry name" value="Flavin_Rdtase-like_dom"/>
</dbReference>
<dbReference type="OrthoDB" id="3677205at2"/>
<evidence type="ECO:0000256" key="1">
    <source>
        <dbReference type="ARBA" id="ARBA00023002"/>
    </source>
</evidence>
<dbReference type="GO" id="GO:0006208">
    <property type="term" value="P:pyrimidine nucleobase catabolic process"/>
    <property type="evidence" value="ECO:0007669"/>
    <property type="project" value="TreeGrafter"/>
</dbReference>
<dbReference type="GO" id="GO:0042602">
    <property type="term" value="F:riboflavin reductase (NADPH) activity"/>
    <property type="evidence" value="ECO:0007669"/>
    <property type="project" value="TreeGrafter"/>
</dbReference>
<dbReference type="InterPro" id="IPR012349">
    <property type="entry name" value="Split_barrel_FMN-bd"/>
</dbReference>
<dbReference type="SUPFAM" id="SSF50475">
    <property type="entry name" value="FMN-binding split barrel"/>
    <property type="match status" value="1"/>
</dbReference>